<dbReference type="InterPro" id="IPR003362">
    <property type="entry name" value="Bact_transf"/>
</dbReference>
<evidence type="ECO:0000256" key="1">
    <source>
        <dbReference type="ARBA" id="ARBA00006464"/>
    </source>
</evidence>
<dbReference type="GO" id="GO:0016740">
    <property type="term" value="F:transferase activity"/>
    <property type="evidence" value="ECO:0007669"/>
    <property type="project" value="UniProtKB-KW"/>
</dbReference>
<comment type="caution">
    <text evidence="5">The sequence shown here is derived from an EMBL/GenBank/DDBJ whole genome shotgun (WGS) entry which is preliminary data.</text>
</comment>
<keyword evidence="3" id="KW-1133">Transmembrane helix</keyword>
<evidence type="ECO:0000256" key="3">
    <source>
        <dbReference type="SAM" id="Phobius"/>
    </source>
</evidence>
<accession>A0ABT2LQV2</accession>
<protein>
    <submittedName>
        <fullName evidence="5">Sugar transferase</fullName>
    </submittedName>
</protein>
<dbReference type="PANTHER" id="PTHR30576">
    <property type="entry name" value="COLANIC BIOSYNTHESIS UDP-GLUCOSE LIPID CARRIER TRANSFERASE"/>
    <property type="match status" value="1"/>
</dbReference>
<proteinExistence type="inferred from homology"/>
<name>A0ABT2LQV2_9HYPH</name>
<keyword evidence="2" id="KW-0270">Exopolysaccharide synthesis</keyword>
<keyword evidence="3" id="KW-0812">Transmembrane</keyword>
<keyword evidence="6" id="KW-1185">Reference proteome</keyword>
<feature type="domain" description="Bacterial sugar transferase" evidence="4">
    <location>
        <begin position="22"/>
        <end position="194"/>
    </location>
</feature>
<keyword evidence="3" id="KW-0472">Membrane</keyword>
<sequence>MTALARIGKRTTANVYKTSTACMQRVAALAALVIVAIPATMTAILIWISVGRPLLFRQVRIGAGGHLFTLVKFRTMHDLRGPDGQLLPDRLRETAVTRIIRFLRFDEIPQLLAILNGHMNFIGPRPLQPWTVAKFGHLGTVRSQVRPGLTGWAQVNGNTRLSDVDKLALDIWYIDNHSAALDTWIVLLTVVTLLRGERIREKPLALARERLAGRSTIAVQGDVVADGGNS</sequence>
<evidence type="ECO:0000313" key="6">
    <source>
        <dbReference type="Proteomes" id="UP001320831"/>
    </source>
</evidence>
<reference evidence="5 6" key="1">
    <citation type="submission" date="2022-09" db="EMBL/GenBank/DDBJ databases">
        <title>Chelativorans salina sp. nov., a novel slightly halophilic bacterium isolated from a saline lake sediment enrichment.</title>
        <authorList>
            <person name="Gao L."/>
            <person name="Fang B.-Z."/>
            <person name="Li W.-J."/>
        </authorList>
    </citation>
    <scope>NUCLEOTIDE SEQUENCE [LARGE SCALE GENOMIC DNA]</scope>
    <source>
        <strain evidence="5 6">EGI FJ00035</strain>
    </source>
</reference>
<comment type="similarity">
    <text evidence="1">Belongs to the bacterial sugar transferase family.</text>
</comment>
<dbReference type="Pfam" id="PF02397">
    <property type="entry name" value="Bac_transf"/>
    <property type="match status" value="1"/>
</dbReference>
<gene>
    <name evidence="5" type="ORF">N5A92_18040</name>
</gene>
<organism evidence="5 6">
    <name type="scientific">Chelativorans salis</name>
    <dbReference type="NCBI Taxonomy" id="2978478"/>
    <lineage>
        <taxon>Bacteria</taxon>
        <taxon>Pseudomonadati</taxon>
        <taxon>Pseudomonadota</taxon>
        <taxon>Alphaproteobacteria</taxon>
        <taxon>Hyphomicrobiales</taxon>
        <taxon>Phyllobacteriaceae</taxon>
        <taxon>Chelativorans</taxon>
    </lineage>
</organism>
<dbReference type="RefSeq" id="WP_260905180.1">
    <property type="nucleotide sequence ID" value="NZ_JAOCZP010000005.1"/>
</dbReference>
<evidence type="ECO:0000256" key="2">
    <source>
        <dbReference type="ARBA" id="ARBA00023169"/>
    </source>
</evidence>
<dbReference type="PANTHER" id="PTHR30576:SF8">
    <property type="entry name" value="UNDECAPRENYL-PHOSPHATE GALACTOSE PHOSPHOTRANSFERASE"/>
    <property type="match status" value="1"/>
</dbReference>
<dbReference type="EMBL" id="JAOCZP010000005">
    <property type="protein sequence ID" value="MCT7376930.1"/>
    <property type="molecule type" value="Genomic_DNA"/>
</dbReference>
<keyword evidence="5" id="KW-0808">Transferase</keyword>
<feature type="transmembrane region" description="Helical" evidence="3">
    <location>
        <begin position="26"/>
        <end position="50"/>
    </location>
</feature>
<dbReference type="Proteomes" id="UP001320831">
    <property type="component" value="Unassembled WGS sequence"/>
</dbReference>
<evidence type="ECO:0000313" key="5">
    <source>
        <dbReference type="EMBL" id="MCT7376930.1"/>
    </source>
</evidence>
<evidence type="ECO:0000259" key="4">
    <source>
        <dbReference type="Pfam" id="PF02397"/>
    </source>
</evidence>